<protein>
    <submittedName>
        <fullName evidence="3">DUF1738 domain-containing protein</fullName>
    </submittedName>
</protein>
<name>A0ABS7BUD8_9SPHN</name>
<evidence type="ECO:0000313" key="4">
    <source>
        <dbReference type="Proteomes" id="UP000759103"/>
    </source>
</evidence>
<dbReference type="Pfam" id="PF18818">
    <property type="entry name" value="MPTase-PolyVal"/>
    <property type="match status" value="1"/>
</dbReference>
<evidence type="ECO:0000313" key="3">
    <source>
        <dbReference type="EMBL" id="MBW6533215.1"/>
    </source>
</evidence>
<evidence type="ECO:0000259" key="2">
    <source>
        <dbReference type="Pfam" id="PF18818"/>
    </source>
</evidence>
<feature type="domain" description="Polyvalent protein metallopeptidase" evidence="2">
    <location>
        <begin position="164"/>
        <end position="291"/>
    </location>
</feature>
<dbReference type="Pfam" id="PF08401">
    <property type="entry name" value="ArdcN"/>
    <property type="match status" value="1"/>
</dbReference>
<reference evidence="3 4" key="1">
    <citation type="submission" date="2021-07" db="EMBL/GenBank/DDBJ databases">
        <title>Sphingomonas sp.</title>
        <authorList>
            <person name="Feng G."/>
            <person name="Li J."/>
            <person name="Pan M."/>
        </authorList>
    </citation>
    <scope>NUCLEOTIDE SEQUENCE [LARGE SCALE GENOMIC DNA]</scope>
    <source>
        <strain evidence="3 4">RRHST34</strain>
    </source>
</reference>
<organism evidence="3 4">
    <name type="scientific">Sphingomonas citri</name>
    <dbReference type="NCBI Taxonomy" id="2862499"/>
    <lineage>
        <taxon>Bacteria</taxon>
        <taxon>Pseudomonadati</taxon>
        <taxon>Pseudomonadota</taxon>
        <taxon>Alphaproteobacteria</taxon>
        <taxon>Sphingomonadales</taxon>
        <taxon>Sphingomonadaceae</taxon>
        <taxon>Sphingomonas</taxon>
    </lineage>
</organism>
<accession>A0ABS7BUD8</accession>
<dbReference type="InterPro" id="IPR013610">
    <property type="entry name" value="ArdC_N"/>
</dbReference>
<dbReference type="RefSeq" id="WP_219750738.1">
    <property type="nucleotide sequence ID" value="NZ_JAHXZN010000016.1"/>
</dbReference>
<dbReference type="EMBL" id="JAHXZN010000016">
    <property type="protein sequence ID" value="MBW6533215.1"/>
    <property type="molecule type" value="Genomic_DNA"/>
</dbReference>
<dbReference type="InterPro" id="IPR017113">
    <property type="entry name" value="Antirestriction_ArdC"/>
</dbReference>
<evidence type="ECO:0000259" key="1">
    <source>
        <dbReference type="Pfam" id="PF08401"/>
    </source>
</evidence>
<feature type="domain" description="N-terminal" evidence="1">
    <location>
        <begin position="18"/>
        <end position="135"/>
    </location>
</feature>
<dbReference type="PIRSF" id="PIRSF037112">
    <property type="entry name" value="Antirestriction_ArdC"/>
    <property type="match status" value="1"/>
</dbReference>
<proteinExistence type="predicted"/>
<dbReference type="Proteomes" id="UP000759103">
    <property type="component" value="Unassembled WGS sequence"/>
</dbReference>
<comment type="caution">
    <text evidence="3">The sequence shown here is derived from an EMBL/GenBank/DDBJ whole genome shotgun (WGS) entry which is preliminary data.</text>
</comment>
<keyword evidence="4" id="KW-1185">Reference proteome</keyword>
<sequence length="318" mass="35187">MAKPAARKSTTRTAPATDAYQDVTDAIVAALEAGTKPWEKPWQSGGVAQYPLRACGTPYRGINVLVLWMTAQAKGYSSPYWMTFKQAIAIKGACVRKGEKGSKVFYSGATAITEEGSDGSEETRIARFLKSYTVFNVEQIDGLPAHYYPQPVEPTARQKAERIEHAEAFFAAIPSTVQHGGNRAYYRIDADHIQMPQLEDFTDAERYYSTLAHEHTHWTRHPTRLDRDFGRKRWGDAGYAAEELVAELGAAFTCATLGFRPDHIESHAAYIGSWLEVLKNDKRAIFTAASHAQRAADFLAAYSGATIAAEDEDEQRAA</sequence>
<dbReference type="InterPro" id="IPR041459">
    <property type="entry name" value="MPTase-PolyVal"/>
</dbReference>
<gene>
    <name evidence="3" type="ORF">KZ820_20935</name>
</gene>